<evidence type="ECO:0000313" key="2">
    <source>
        <dbReference type="Proteomes" id="UP000716291"/>
    </source>
</evidence>
<proteinExistence type="predicted"/>
<comment type="caution">
    <text evidence="1">The sequence shown here is derived from an EMBL/GenBank/DDBJ whole genome shotgun (WGS) entry which is preliminary data.</text>
</comment>
<dbReference type="Proteomes" id="UP000716291">
    <property type="component" value="Unassembled WGS sequence"/>
</dbReference>
<dbReference type="AlphaFoldDB" id="A0A9P6WRM6"/>
<organism evidence="1 2">
    <name type="scientific">Rhizopus oryzae</name>
    <name type="common">Mucormycosis agent</name>
    <name type="synonym">Rhizopus arrhizus var. delemar</name>
    <dbReference type="NCBI Taxonomy" id="64495"/>
    <lineage>
        <taxon>Eukaryota</taxon>
        <taxon>Fungi</taxon>
        <taxon>Fungi incertae sedis</taxon>
        <taxon>Mucoromycota</taxon>
        <taxon>Mucoromycotina</taxon>
        <taxon>Mucoromycetes</taxon>
        <taxon>Mucorales</taxon>
        <taxon>Mucorineae</taxon>
        <taxon>Rhizopodaceae</taxon>
        <taxon>Rhizopus</taxon>
    </lineage>
</organism>
<reference evidence="1" key="1">
    <citation type="journal article" date="2020" name="Microb. Genom.">
        <title>Genetic diversity of clinical and environmental Mucorales isolates obtained from an investigation of mucormycosis cases among solid organ transplant recipients.</title>
        <authorList>
            <person name="Nguyen M.H."/>
            <person name="Kaul D."/>
            <person name="Muto C."/>
            <person name="Cheng S.J."/>
            <person name="Richter R.A."/>
            <person name="Bruno V.M."/>
            <person name="Liu G."/>
            <person name="Beyhan S."/>
            <person name="Sundermann A.J."/>
            <person name="Mounaud S."/>
            <person name="Pasculle A.W."/>
            <person name="Nierman W.C."/>
            <person name="Driscoll E."/>
            <person name="Cumbie R."/>
            <person name="Clancy C.J."/>
            <person name="Dupont C.L."/>
        </authorList>
    </citation>
    <scope>NUCLEOTIDE SEQUENCE</scope>
    <source>
        <strain evidence="1">GL11</strain>
    </source>
</reference>
<keyword evidence="2" id="KW-1185">Reference proteome</keyword>
<sequence>MVHHIWPSRPARHWRWPGSSWPAARWKAPPGAPAGAVRPGGVGPPSLRAAVGLGLQVRSLQERKRDVLG</sequence>
<name>A0A9P6WRM6_RHIOR</name>
<accession>A0A9P6WRM6</accession>
<gene>
    <name evidence="1" type="ORF">G6F64_015375</name>
</gene>
<dbReference type="EMBL" id="JAANQT010013171">
    <property type="protein sequence ID" value="KAG1273331.1"/>
    <property type="molecule type" value="Genomic_DNA"/>
</dbReference>
<evidence type="ECO:0000313" key="1">
    <source>
        <dbReference type="EMBL" id="KAG1273331.1"/>
    </source>
</evidence>
<protein>
    <submittedName>
        <fullName evidence="1">Uncharacterized protein</fullName>
    </submittedName>
</protein>